<protein>
    <submittedName>
        <fullName evidence="1">Uncharacterized protein</fullName>
    </submittedName>
</protein>
<evidence type="ECO:0000313" key="1">
    <source>
        <dbReference type="EMBL" id="QRV24198.1"/>
    </source>
</evidence>
<dbReference type="RefSeq" id="WP_205114858.1">
    <property type="nucleotide sequence ID" value="NZ_CP070273.1"/>
</dbReference>
<name>A0ABX7IR46_9GAMM</name>
<evidence type="ECO:0000313" key="2">
    <source>
        <dbReference type="Proteomes" id="UP000644167"/>
    </source>
</evidence>
<gene>
    <name evidence="1" type="ORF">JSY38_01265</name>
</gene>
<reference evidence="1 2" key="1">
    <citation type="submission" date="2021-02" db="EMBL/GenBank/DDBJ databases">
        <title>The genome of Marinomonas foliarum JZW.</title>
        <authorList>
            <person name="Sun M."/>
        </authorList>
    </citation>
    <scope>NUCLEOTIDE SEQUENCE [LARGE SCALE GENOMIC DNA]</scope>
    <source>
        <strain evidence="1 2">JZW</strain>
    </source>
</reference>
<organism evidence="1 2">
    <name type="scientific">Marinomonas foliarum</name>
    <dbReference type="NCBI Taxonomy" id="491950"/>
    <lineage>
        <taxon>Bacteria</taxon>
        <taxon>Pseudomonadati</taxon>
        <taxon>Pseudomonadota</taxon>
        <taxon>Gammaproteobacteria</taxon>
        <taxon>Oceanospirillales</taxon>
        <taxon>Oceanospirillaceae</taxon>
        <taxon>Marinomonas</taxon>
    </lineage>
</organism>
<dbReference type="EMBL" id="CP070273">
    <property type="protein sequence ID" value="QRV24198.1"/>
    <property type="molecule type" value="Genomic_DNA"/>
</dbReference>
<proteinExistence type="predicted"/>
<dbReference type="Proteomes" id="UP000644167">
    <property type="component" value="Chromosome"/>
</dbReference>
<sequence>MQFTKLLGNKLKSDQVIELLEHYDVDVIYDFDRLHEGTEDVYWASFYEQGFQFRFNKEQTLDVIFLYMQERDGFLYIHDNEVDVDVLSSFVEAKESFEEKGIEYITSPSDDPDHVLYQRWIKSKSGGFSAHYEFIKSKLRMITLSIVK</sequence>
<accession>A0ABX7IR46</accession>
<keyword evidence="2" id="KW-1185">Reference proteome</keyword>